<dbReference type="PROSITE" id="PS50405">
    <property type="entry name" value="GST_CTER"/>
    <property type="match status" value="1"/>
</dbReference>
<dbReference type="InterPro" id="IPR036282">
    <property type="entry name" value="Glutathione-S-Trfase_C_sf"/>
</dbReference>
<dbReference type="EMBL" id="JAFJYH010000008">
    <property type="protein sequence ID" value="KAG4425728.1"/>
    <property type="molecule type" value="Genomic_DNA"/>
</dbReference>
<dbReference type="InterPro" id="IPR004046">
    <property type="entry name" value="GST_C"/>
</dbReference>
<sequence length="228" mass="25401">MASQAFKALHLYTTPLSGCSARIRIASHLKCIPLIYHSISIADSQNHTKDYLSINPNGSLPSLVIEPSDNSSMKETFTITQSPAILDFLETHFPNPPLLPSPSRVAERARVLELTSLVACDIQPPQNSRIRRKIVDDFGGYGEKWAKYVYERGFKVYEEFLEKSERGKFSVGNEPTLADIFLVPAVQGGLRVGIELEQWPLMKSAVDACWELEAFRKGGLGEHGRLTP</sequence>
<dbReference type="InterPro" id="IPR004045">
    <property type="entry name" value="Glutathione_S-Trfase_N"/>
</dbReference>
<feature type="domain" description="GST C-terminal" evidence="2">
    <location>
        <begin position="104"/>
        <end position="228"/>
    </location>
</feature>
<name>A0A8H7WIQ1_9HELO</name>
<dbReference type="InterPro" id="IPR010987">
    <property type="entry name" value="Glutathione-S-Trfase_C-like"/>
</dbReference>
<dbReference type="SFLD" id="SFLDG00358">
    <property type="entry name" value="Main_(cytGST)"/>
    <property type="match status" value="1"/>
</dbReference>
<keyword evidence="4" id="KW-1185">Reference proteome</keyword>
<dbReference type="SUPFAM" id="SSF52833">
    <property type="entry name" value="Thioredoxin-like"/>
    <property type="match status" value="1"/>
</dbReference>
<accession>A0A8H7WIQ1</accession>
<evidence type="ECO:0008006" key="5">
    <source>
        <dbReference type="Google" id="ProtNLM"/>
    </source>
</evidence>
<dbReference type="SUPFAM" id="SSF47616">
    <property type="entry name" value="GST C-terminal domain-like"/>
    <property type="match status" value="1"/>
</dbReference>
<dbReference type="InterPro" id="IPR036249">
    <property type="entry name" value="Thioredoxin-like_sf"/>
</dbReference>
<dbReference type="AlphaFoldDB" id="A0A8H7WIQ1"/>
<reference evidence="3" key="1">
    <citation type="submission" date="2021-02" db="EMBL/GenBank/DDBJ databases">
        <title>Genome sequence Cadophora malorum strain M34.</title>
        <authorList>
            <person name="Stefanovic E."/>
            <person name="Vu D."/>
            <person name="Scully C."/>
            <person name="Dijksterhuis J."/>
            <person name="Roader J."/>
            <person name="Houbraken J."/>
        </authorList>
    </citation>
    <scope>NUCLEOTIDE SEQUENCE</scope>
    <source>
        <strain evidence="3">M34</strain>
    </source>
</reference>
<dbReference type="Proteomes" id="UP000664132">
    <property type="component" value="Unassembled WGS sequence"/>
</dbReference>
<dbReference type="OrthoDB" id="202840at2759"/>
<dbReference type="PANTHER" id="PTHR42673:SF4">
    <property type="entry name" value="MALEYLACETOACETATE ISOMERASE"/>
    <property type="match status" value="1"/>
</dbReference>
<dbReference type="InterPro" id="IPR040079">
    <property type="entry name" value="Glutathione_S-Trfase"/>
</dbReference>
<dbReference type="PANTHER" id="PTHR42673">
    <property type="entry name" value="MALEYLACETOACETATE ISOMERASE"/>
    <property type="match status" value="1"/>
</dbReference>
<dbReference type="Pfam" id="PF00043">
    <property type="entry name" value="GST_C"/>
    <property type="match status" value="1"/>
</dbReference>
<protein>
    <recommendedName>
        <fullName evidence="5">Maleylacetoacetate isomerase</fullName>
    </recommendedName>
</protein>
<evidence type="ECO:0000259" key="2">
    <source>
        <dbReference type="PROSITE" id="PS50405"/>
    </source>
</evidence>
<evidence type="ECO:0000313" key="4">
    <source>
        <dbReference type="Proteomes" id="UP000664132"/>
    </source>
</evidence>
<dbReference type="Pfam" id="PF13409">
    <property type="entry name" value="GST_N_2"/>
    <property type="match status" value="1"/>
</dbReference>
<dbReference type="GO" id="GO:0005739">
    <property type="term" value="C:mitochondrion"/>
    <property type="evidence" value="ECO:0007669"/>
    <property type="project" value="TreeGrafter"/>
</dbReference>
<comment type="caution">
    <text evidence="3">The sequence shown here is derived from an EMBL/GenBank/DDBJ whole genome shotgun (WGS) entry which is preliminary data.</text>
</comment>
<dbReference type="GO" id="GO:0016034">
    <property type="term" value="F:maleylacetoacetate isomerase activity"/>
    <property type="evidence" value="ECO:0007669"/>
    <property type="project" value="TreeGrafter"/>
</dbReference>
<dbReference type="Gene3D" id="1.20.1050.10">
    <property type="match status" value="1"/>
</dbReference>
<dbReference type="GO" id="GO:0006749">
    <property type="term" value="P:glutathione metabolic process"/>
    <property type="evidence" value="ECO:0007669"/>
    <property type="project" value="TreeGrafter"/>
</dbReference>
<dbReference type="PROSITE" id="PS50404">
    <property type="entry name" value="GST_NTER"/>
    <property type="match status" value="1"/>
</dbReference>
<dbReference type="GO" id="GO:0006559">
    <property type="term" value="P:L-phenylalanine catabolic process"/>
    <property type="evidence" value="ECO:0007669"/>
    <property type="project" value="TreeGrafter"/>
</dbReference>
<dbReference type="SFLD" id="SFLDS00019">
    <property type="entry name" value="Glutathione_Transferase_(cytos"/>
    <property type="match status" value="1"/>
</dbReference>
<gene>
    <name evidence="3" type="ORF">IFR04_001190</name>
</gene>
<evidence type="ECO:0000313" key="3">
    <source>
        <dbReference type="EMBL" id="KAG4425728.1"/>
    </source>
</evidence>
<dbReference type="GO" id="GO:0004364">
    <property type="term" value="F:glutathione transferase activity"/>
    <property type="evidence" value="ECO:0007669"/>
    <property type="project" value="TreeGrafter"/>
</dbReference>
<evidence type="ECO:0000259" key="1">
    <source>
        <dbReference type="PROSITE" id="PS50404"/>
    </source>
</evidence>
<dbReference type="Gene3D" id="3.40.30.10">
    <property type="entry name" value="Glutaredoxin"/>
    <property type="match status" value="1"/>
</dbReference>
<proteinExistence type="predicted"/>
<feature type="domain" description="GST N-terminal" evidence="1">
    <location>
        <begin position="7"/>
        <end position="97"/>
    </location>
</feature>
<organism evidence="3 4">
    <name type="scientific">Cadophora malorum</name>
    <dbReference type="NCBI Taxonomy" id="108018"/>
    <lineage>
        <taxon>Eukaryota</taxon>
        <taxon>Fungi</taxon>
        <taxon>Dikarya</taxon>
        <taxon>Ascomycota</taxon>
        <taxon>Pezizomycotina</taxon>
        <taxon>Leotiomycetes</taxon>
        <taxon>Helotiales</taxon>
        <taxon>Ploettnerulaceae</taxon>
        <taxon>Cadophora</taxon>
    </lineage>
</organism>